<name>A0ACC3DB58_9PEZI</name>
<evidence type="ECO:0000313" key="1">
    <source>
        <dbReference type="EMBL" id="KAK3064614.1"/>
    </source>
</evidence>
<sequence length="394" mass="44782">MAFFQLPLKPDNPLVYHQILFRTASVKVSPLCLGGISIGSSWSELFGKNEEPDTLLDSYFALGGNFIDRSNTYNSEESERLLDEWMEKWGNRDQMVGATKYTAGYKAYQSKELPMQSNYTGNSAKSMHVTMRDILAKLKTDYIDILYVHWWDYGTSVEEVMRHLHVYVMARQVLCLGVFVTPAWAVVKANEFARQHGLTPFSVYQGKWNAAYRDVEAETIPMCEDQGMAIVSWASLRGGQLQTAKQREDKKNDPDAHKGYGLSETDVKVSEALERIADAKKTTIQAVALAYLSHQSTYVFPIVGVQSMLHVKPMPEAFKIELSKEDLEDIQDASDFQPQFSQSFLYQWTGEAKYHTRLTSADVAQYQMAAWIQAPPKQAVSEMKLKCWMEVHVC</sequence>
<keyword evidence="2" id="KW-1185">Reference proteome</keyword>
<comment type="caution">
    <text evidence="1">The sequence shown here is derived from an EMBL/GenBank/DDBJ whole genome shotgun (WGS) entry which is preliminary data.</text>
</comment>
<evidence type="ECO:0000313" key="2">
    <source>
        <dbReference type="Proteomes" id="UP001186974"/>
    </source>
</evidence>
<dbReference type="Proteomes" id="UP001186974">
    <property type="component" value="Unassembled WGS sequence"/>
</dbReference>
<reference evidence="1" key="1">
    <citation type="submission" date="2024-09" db="EMBL/GenBank/DDBJ databases">
        <title>Black Yeasts Isolated from many extreme environments.</title>
        <authorList>
            <person name="Coleine C."/>
            <person name="Stajich J.E."/>
            <person name="Selbmann L."/>
        </authorList>
    </citation>
    <scope>NUCLEOTIDE SEQUENCE</scope>
    <source>
        <strain evidence="1">CCFEE 5737</strain>
    </source>
</reference>
<accession>A0ACC3DB58</accession>
<dbReference type="EMBL" id="JAWDJW010006467">
    <property type="protein sequence ID" value="KAK3064614.1"/>
    <property type="molecule type" value="Genomic_DNA"/>
</dbReference>
<protein>
    <submittedName>
        <fullName evidence="1">Uncharacterized protein</fullName>
    </submittedName>
</protein>
<gene>
    <name evidence="1" type="ORF">LTS18_005591</name>
</gene>
<organism evidence="1 2">
    <name type="scientific">Coniosporium uncinatum</name>
    <dbReference type="NCBI Taxonomy" id="93489"/>
    <lineage>
        <taxon>Eukaryota</taxon>
        <taxon>Fungi</taxon>
        <taxon>Dikarya</taxon>
        <taxon>Ascomycota</taxon>
        <taxon>Pezizomycotina</taxon>
        <taxon>Dothideomycetes</taxon>
        <taxon>Dothideomycetes incertae sedis</taxon>
        <taxon>Coniosporium</taxon>
    </lineage>
</organism>
<proteinExistence type="predicted"/>